<dbReference type="PROSITE" id="PS50111">
    <property type="entry name" value="CHEMOTAXIS_TRANSDUC_2"/>
    <property type="match status" value="1"/>
</dbReference>
<evidence type="ECO:0000313" key="6">
    <source>
        <dbReference type="Proteomes" id="UP001524587"/>
    </source>
</evidence>
<evidence type="ECO:0000256" key="2">
    <source>
        <dbReference type="PROSITE-ProRule" id="PRU00284"/>
    </source>
</evidence>
<dbReference type="SUPFAM" id="SSF55785">
    <property type="entry name" value="PYP-like sensor domain (PAS domain)"/>
    <property type="match status" value="1"/>
</dbReference>
<dbReference type="EMBL" id="JAMSKV010000008">
    <property type="protein sequence ID" value="MCQ8278783.1"/>
    <property type="molecule type" value="Genomic_DNA"/>
</dbReference>
<dbReference type="CDD" id="cd00130">
    <property type="entry name" value="PAS"/>
    <property type="match status" value="1"/>
</dbReference>
<dbReference type="InterPro" id="IPR004089">
    <property type="entry name" value="MCPsignal_dom"/>
</dbReference>
<protein>
    <submittedName>
        <fullName evidence="5">Methyl-accepting chemotaxis protein</fullName>
    </submittedName>
</protein>
<dbReference type="Gene3D" id="1.10.287.950">
    <property type="entry name" value="Methyl-accepting chemotaxis protein"/>
    <property type="match status" value="1"/>
</dbReference>
<organism evidence="5 6">
    <name type="scientific">Endosaccharibacter trunci</name>
    <dbReference type="NCBI Taxonomy" id="2812733"/>
    <lineage>
        <taxon>Bacteria</taxon>
        <taxon>Pseudomonadati</taxon>
        <taxon>Pseudomonadota</taxon>
        <taxon>Alphaproteobacteria</taxon>
        <taxon>Acetobacterales</taxon>
        <taxon>Acetobacteraceae</taxon>
        <taxon>Endosaccharibacter</taxon>
    </lineage>
</organism>
<evidence type="ECO:0000313" key="5">
    <source>
        <dbReference type="EMBL" id="MCQ8278783.1"/>
    </source>
</evidence>
<dbReference type="PROSITE" id="PS50113">
    <property type="entry name" value="PAC"/>
    <property type="match status" value="1"/>
</dbReference>
<dbReference type="Pfam" id="PF00015">
    <property type="entry name" value="MCPsignal"/>
    <property type="match status" value="1"/>
</dbReference>
<dbReference type="Proteomes" id="UP001524587">
    <property type="component" value="Unassembled WGS sequence"/>
</dbReference>
<dbReference type="PANTHER" id="PTHR32089:SF112">
    <property type="entry name" value="LYSOZYME-LIKE PROTEIN-RELATED"/>
    <property type="match status" value="1"/>
</dbReference>
<keyword evidence="1 2" id="KW-0807">Transducer</keyword>
<comment type="caution">
    <text evidence="5">The sequence shown here is derived from an EMBL/GenBank/DDBJ whole genome shotgun (WGS) entry which is preliminary data.</text>
</comment>
<name>A0ABT1W7R9_9PROT</name>
<dbReference type="SUPFAM" id="SSF58104">
    <property type="entry name" value="Methyl-accepting chemotaxis protein (MCP) signaling domain"/>
    <property type="match status" value="1"/>
</dbReference>
<gene>
    <name evidence="5" type="ORF">NFI95_09990</name>
</gene>
<feature type="domain" description="Methyl-accepting transducer" evidence="3">
    <location>
        <begin position="255"/>
        <end position="477"/>
    </location>
</feature>
<feature type="domain" description="PAC" evidence="4">
    <location>
        <begin position="205"/>
        <end position="257"/>
    </location>
</feature>
<accession>A0ABT1W7R9</accession>
<dbReference type="InterPro" id="IPR035965">
    <property type="entry name" value="PAS-like_dom_sf"/>
</dbReference>
<dbReference type="InterPro" id="IPR013655">
    <property type="entry name" value="PAS_fold_3"/>
</dbReference>
<evidence type="ECO:0000259" key="4">
    <source>
        <dbReference type="PROSITE" id="PS50113"/>
    </source>
</evidence>
<dbReference type="RefSeq" id="WP_422864267.1">
    <property type="nucleotide sequence ID" value="NZ_JAMSKV010000008.1"/>
</dbReference>
<reference evidence="5 6" key="1">
    <citation type="submission" date="2022-06" db="EMBL/GenBank/DDBJ databases">
        <title>Endosaccharibacter gen. nov., sp. nov., endophytic bacteria isolated from sugarcane.</title>
        <authorList>
            <person name="Pitiwittayakul N."/>
            <person name="Yukphan P."/>
            <person name="Charoenyingcharoen P."/>
            <person name="Tanasupawat S."/>
        </authorList>
    </citation>
    <scope>NUCLEOTIDE SEQUENCE [LARGE SCALE GENOMIC DNA]</scope>
    <source>
        <strain evidence="5 6">KSS8</strain>
    </source>
</reference>
<proteinExistence type="predicted"/>
<keyword evidence="6" id="KW-1185">Reference proteome</keyword>
<evidence type="ECO:0000259" key="3">
    <source>
        <dbReference type="PROSITE" id="PS50111"/>
    </source>
</evidence>
<dbReference type="Gene3D" id="3.30.450.20">
    <property type="entry name" value="PAS domain"/>
    <property type="match status" value="2"/>
</dbReference>
<dbReference type="NCBIfam" id="TIGR00229">
    <property type="entry name" value="sensory_box"/>
    <property type="match status" value="1"/>
</dbReference>
<dbReference type="SMART" id="SM00283">
    <property type="entry name" value="MA"/>
    <property type="match status" value="1"/>
</dbReference>
<dbReference type="InterPro" id="IPR000700">
    <property type="entry name" value="PAS-assoc_C"/>
</dbReference>
<dbReference type="InterPro" id="IPR000014">
    <property type="entry name" value="PAS"/>
</dbReference>
<dbReference type="PANTHER" id="PTHR32089">
    <property type="entry name" value="METHYL-ACCEPTING CHEMOTAXIS PROTEIN MCPB"/>
    <property type="match status" value="1"/>
</dbReference>
<evidence type="ECO:0000256" key="1">
    <source>
        <dbReference type="ARBA" id="ARBA00023224"/>
    </source>
</evidence>
<sequence>MRDSLGWLKRPDLRALALEEQHANVMIADDKLNIVHANKAVIALLREVEGDLRKEMPQFSVDRLIGSNIDIFHKTPAHQQRMLAALQKQHRATIWIAGHGFDLIVNPLRDRDRTVGFVVEWSSAKTRLVNLDYSAQVAAISRSQAMIEFSIDGTIISANENFLRSVRYTMDQIKGRHHSIFLDPEQREDASYARFWDALRSGTYQAGRYKRLTRDGKTVWIEGAYNPINDESGKVCKVVKFANDVTAQVELFANLKRLIDHNFGEIDQAIGSSSNEADSAGMAAGEMSSTVQSLATSAEELAASIAEIAQSMTRSRTATEKAFAQTVSAGEDTDALARSTQEMNGIVGLIRSIASQINLLALNATIEAARAGDAGKGFAVVANEVKTLAIQAASATQRISDEIDGIQKISAGVTGALGTIRDGMVTVRESVMATASAVEEQNVVTRSMSEQMRNASGAVSSVFTSISGISSAVSHVAETVQKTKNAAQILVAN</sequence>
<dbReference type="Pfam" id="PF08447">
    <property type="entry name" value="PAS_3"/>
    <property type="match status" value="1"/>
</dbReference>